<dbReference type="AlphaFoldDB" id="A0A1G4IKS4"/>
<comment type="caution">
    <text evidence="2">The sequence shown here is derived from an EMBL/GenBank/DDBJ whole genome shotgun (WGS) entry which is preliminary data.</text>
</comment>
<protein>
    <submittedName>
        <fullName evidence="2">Uncharacterized protein</fullName>
    </submittedName>
</protein>
<gene>
    <name evidence="2" type="ORF">TEOVI_000554900</name>
</gene>
<name>A0A1G4IKS4_TRYEQ</name>
<evidence type="ECO:0000313" key="3">
    <source>
        <dbReference type="Proteomes" id="UP000195570"/>
    </source>
</evidence>
<organism evidence="2 3">
    <name type="scientific">Trypanosoma equiperdum</name>
    <dbReference type="NCBI Taxonomy" id="5694"/>
    <lineage>
        <taxon>Eukaryota</taxon>
        <taxon>Discoba</taxon>
        <taxon>Euglenozoa</taxon>
        <taxon>Kinetoplastea</taxon>
        <taxon>Metakinetoplastina</taxon>
        <taxon>Trypanosomatida</taxon>
        <taxon>Trypanosomatidae</taxon>
        <taxon>Trypanosoma</taxon>
    </lineage>
</organism>
<sequence length="102" mass="10681">MAQGKVKPHEKPPTTNLGQQQDTPTKCGTITAVDHKIIPQKAHIAAVLCEAMEAAKTQLYTLDGASGAALSADNNFKEAVKNLLMKPIGTGDPEEAATSQAI</sequence>
<evidence type="ECO:0000256" key="1">
    <source>
        <dbReference type="SAM" id="MobiDB-lite"/>
    </source>
</evidence>
<dbReference type="RefSeq" id="XP_067083555.1">
    <property type="nucleotide sequence ID" value="XM_067227454.1"/>
</dbReference>
<dbReference type="VEuPathDB" id="TriTrypDB:TEOVI_000554900"/>
<dbReference type="Proteomes" id="UP000195570">
    <property type="component" value="Unassembled WGS sequence"/>
</dbReference>
<evidence type="ECO:0000313" key="2">
    <source>
        <dbReference type="EMBL" id="SCU73154.1"/>
    </source>
</evidence>
<proteinExistence type="predicted"/>
<feature type="compositionally biased region" description="Polar residues" evidence="1">
    <location>
        <begin position="13"/>
        <end position="25"/>
    </location>
</feature>
<dbReference type="GeneID" id="92379489"/>
<accession>A0A1G4IKS4</accession>
<keyword evidence="3" id="KW-1185">Reference proteome</keyword>
<dbReference type="EMBL" id="CZPT02002005">
    <property type="protein sequence ID" value="SCU73154.1"/>
    <property type="molecule type" value="Genomic_DNA"/>
</dbReference>
<feature type="region of interest" description="Disordered" evidence="1">
    <location>
        <begin position="1"/>
        <end position="25"/>
    </location>
</feature>
<reference evidence="2" key="1">
    <citation type="submission" date="2016-09" db="EMBL/GenBank/DDBJ databases">
        <authorList>
            <person name="Hebert L."/>
            <person name="Moumen B."/>
        </authorList>
    </citation>
    <scope>NUCLEOTIDE SEQUENCE [LARGE SCALE GENOMIC DNA]</scope>
    <source>
        <strain evidence="2">OVI</strain>
    </source>
</reference>